<evidence type="ECO:0000256" key="1">
    <source>
        <dbReference type="ARBA" id="ARBA00023015"/>
    </source>
</evidence>
<comment type="caution">
    <text evidence="6">The sequence shown here is derived from an EMBL/GenBank/DDBJ whole genome shotgun (WGS) entry which is preliminary data.</text>
</comment>
<feature type="region of interest" description="Disordered" evidence="4">
    <location>
        <begin position="1"/>
        <end position="25"/>
    </location>
</feature>
<dbReference type="PROSITE" id="PS01124">
    <property type="entry name" value="HTH_ARAC_FAMILY_2"/>
    <property type="match status" value="1"/>
</dbReference>
<dbReference type="EMBL" id="JBBUKT010000011">
    <property type="protein sequence ID" value="MEK7953385.1"/>
    <property type="molecule type" value="Genomic_DNA"/>
</dbReference>
<protein>
    <submittedName>
        <fullName evidence="6">AraC family transcriptional regulator</fullName>
    </submittedName>
</protein>
<sequence>MKLDACHDGSGDSADLVDAPGGGYDWSDRTRQTRASFHERSAAVTECDNPGIRKVLRTIRYEYSRPLTVSSLARECGMSVRSLHRLYRSVTGTTIGQDIIARRIEAAAMMLREDDVKLEPVAMETGLGNAKNLCRLFKEHLGLTPGQWKESFHGRRAGAA</sequence>
<dbReference type="InterPro" id="IPR050204">
    <property type="entry name" value="AraC_XylS_family_regulators"/>
</dbReference>
<dbReference type="Gene3D" id="1.10.10.60">
    <property type="entry name" value="Homeodomain-like"/>
    <property type="match status" value="2"/>
</dbReference>
<feature type="domain" description="HTH araC/xylS-type" evidence="5">
    <location>
        <begin position="53"/>
        <end position="151"/>
    </location>
</feature>
<dbReference type="SMART" id="SM00342">
    <property type="entry name" value="HTH_ARAC"/>
    <property type="match status" value="1"/>
</dbReference>
<name>A0ABU9B3H3_9BACT</name>
<feature type="compositionally biased region" description="Basic and acidic residues" evidence="4">
    <location>
        <begin position="1"/>
        <end position="10"/>
    </location>
</feature>
<evidence type="ECO:0000256" key="3">
    <source>
        <dbReference type="ARBA" id="ARBA00023163"/>
    </source>
</evidence>
<evidence type="ECO:0000259" key="5">
    <source>
        <dbReference type="PROSITE" id="PS01124"/>
    </source>
</evidence>
<proteinExistence type="predicted"/>
<evidence type="ECO:0000256" key="2">
    <source>
        <dbReference type="ARBA" id="ARBA00023125"/>
    </source>
</evidence>
<accession>A0ABU9B3H3</accession>
<keyword evidence="1" id="KW-0805">Transcription regulation</keyword>
<keyword evidence="2" id="KW-0238">DNA-binding</keyword>
<dbReference type="Pfam" id="PF12833">
    <property type="entry name" value="HTH_18"/>
    <property type="match status" value="1"/>
</dbReference>
<dbReference type="SUPFAM" id="SSF46689">
    <property type="entry name" value="Homeodomain-like"/>
    <property type="match status" value="2"/>
</dbReference>
<evidence type="ECO:0000313" key="6">
    <source>
        <dbReference type="EMBL" id="MEK7953385.1"/>
    </source>
</evidence>
<keyword evidence="7" id="KW-1185">Reference proteome</keyword>
<organism evidence="6 7">
    <name type="scientific">Luteolibacter soli</name>
    <dbReference type="NCBI Taxonomy" id="3135280"/>
    <lineage>
        <taxon>Bacteria</taxon>
        <taxon>Pseudomonadati</taxon>
        <taxon>Verrucomicrobiota</taxon>
        <taxon>Verrucomicrobiia</taxon>
        <taxon>Verrucomicrobiales</taxon>
        <taxon>Verrucomicrobiaceae</taxon>
        <taxon>Luteolibacter</taxon>
    </lineage>
</organism>
<dbReference type="Proteomes" id="UP001371305">
    <property type="component" value="Unassembled WGS sequence"/>
</dbReference>
<dbReference type="InterPro" id="IPR009057">
    <property type="entry name" value="Homeodomain-like_sf"/>
</dbReference>
<evidence type="ECO:0000256" key="4">
    <source>
        <dbReference type="SAM" id="MobiDB-lite"/>
    </source>
</evidence>
<gene>
    <name evidence="6" type="ORF">WKV53_22915</name>
</gene>
<dbReference type="RefSeq" id="WP_341407149.1">
    <property type="nucleotide sequence ID" value="NZ_JBBUKT010000011.1"/>
</dbReference>
<evidence type="ECO:0000313" key="7">
    <source>
        <dbReference type="Proteomes" id="UP001371305"/>
    </source>
</evidence>
<dbReference type="PANTHER" id="PTHR46796">
    <property type="entry name" value="HTH-TYPE TRANSCRIPTIONAL ACTIVATOR RHAS-RELATED"/>
    <property type="match status" value="1"/>
</dbReference>
<keyword evidence="3" id="KW-0804">Transcription</keyword>
<dbReference type="InterPro" id="IPR018060">
    <property type="entry name" value="HTH_AraC"/>
</dbReference>
<reference evidence="6 7" key="1">
    <citation type="submission" date="2024-04" db="EMBL/GenBank/DDBJ databases">
        <title>Luteolibacter sp. isolated from soil.</title>
        <authorList>
            <person name="An J."/>
        </authorList>
    </citation>
    <scope>NUCLEOTIDE SEQUENCE [LARGE SCALE GENOMIC DNA]</scope>
    <source>
        <strain evidence="6 7">Y139</strain>
    </source>
</reference>